<feature type="transmembrane region" description="Helical" evidence="3">
    <location>
        <begin position="44"/>
        <end position="70"/>
    </location>
</feature>
<proteinExistence type="predicted"/>
<dbReference type="AlphaFoldDB" id="A0A0R1HNN4"/>
<gene>
    <name evidence="4" type="ORF">FC96_GL002152</name>
</gene>
<accession>A0A0R1HNN4</accession>
<dbReference type="Gene3D" id="1.10.1760.20">
    <property type="match status" value="1"/>
</dbReference>
<dbReference type="PATRIC" id="fig|1302272.5.peg.2201"/>
<comment type="caution">
    <text evidence="4">The sequence shown here is derived from an EMBL/GenBank/DDBJ whole genome shotgun (WGS) entry which is preliminary data.</text>
</comment>
<dbReference type="Pfam" id="PF07155">
    <property type="entry name" value="ECF-ribofla_trS"/>
    <property type="match status" value="1"/>
</dbReference>
<evidence type="ECO:0008006" key="6">
    <source>
        <dbReference type="Google" id="ProtNLM"/>
    </source>
</evidence>
<dbReference type="PANTHER" id="PTHR37815">
    <property type="entry name" value="UPF0397 PROTEIN BC_2624-RELATED"/>
    <property type="match status" value="1"/>
</dbReference>
<dbReference type="Proteomes" id="UP000050911">
    <property type="component" value="Unassembled WGS sequence"/>
</dbReference>
<keyword evidence="1 3" id="KW-0812">Transmembrane</keyword>
<dbReference type="STRING" id="1302272.FC96_GL002152"/>
<evidence type="ECO:0000256" key="2">
    <source>
        <dbReference type="ARBA" id="ARBA00022989"/>
    </source>
</evidence>
<dbReference type="OrthoDB" id="411368at2"/>
<protein>
    <recommendedName>
        <fullName evidence="6">Integral membrane protein</fullName>
    </recommendedName>
</protein>
<evidence type="ECO:0000256" key="3">
    <source>
        <dbReference type="SAM" id="Phobius"/>
    </source>
</evidence>
<reference evidence="4 5" key="1">
    <citation type="journal article" date="2015" name="Genome Announc.">
        <title>Expanding the biotechnology potential of lactobacilli through comparative genomics of 213 strains and associated genera.</title>
        <authorList>
            <person name="Sun Z."/>
            <person name="Harris H.M."/>
            <person name="McCann A."/>
            <person name="Guo C."/>
            <person name="Argimon S."/>
            <person name="Zhang W."/>
            <person name="Yang X."/>
            <person name="Jeffery I.B."/>
            <person name="Cooney J.C."/>
            <person name="Kagawa T.F."/>
            <person name="Liu W."/>
            <person name="Song Y."/>
            <person name="Salvetti E."/>
            <person name="Wrobel A."/>
            <person name="Rasinkangas P."/>
            <person name="Parkhill J."/>
            <person name="Rea M.C."/>
            <person name="O'Sullivan O."/>
            <person name="Ritari J."/>
            <person name="Douillard F.P."/>
            <person name="Paul Ross R."/>
            <person name="Yang R."/>
            <person name="Briner A.E."/>
            <person name="Felis G.E."/>
            <person name="de Vos W.M."/>
            <person name="Barrangou R."/>
            <person name="Klaenhammer T.R."/>
            <person name="Caufield P.W."/>
            <person name="Cui Y."/>
            <person name="Zhang H."/>
            <person name="O'Toole P.W."/>
        </authorList>
    </citation>
    <scope>NUCLEOTIDE SEQUENCE [LARGE SCALE GENOMIC DNA]</scope>
    <source>
        <strain evidence="4 5">JCM 15530</strain>
    </source>
</reference>
<name>A0A0R1HNN4_9LACO</name>
<feature type="transmembrane region" description="Helical" evidence="3">
    <location>
        <begin position="113"/>
        <end position="141"/>
    </location>
</feature>
<feature type="transmembrane region" description="Helical" evidence="3">
    <location>
        <begin position="91"/>
        <end position="107"/>
    </location>
</feature>
<dbReference type="InterPro" id="IPR009825">
    <property type="entry name" value="ECF_substrate-spec-like"/>
</dbReference>
<keyword evidence="5" id="KW-1185">Reference proteome</keyword>
<dbReference type="EMBL" id="AZCX01000005">
    <property type="protein sequence ID" value="KRK47947.1"/>
    <property type="molecule type" value="Genomic_DNA"/>
</dbReference>
<organism evidence="4 5">
    <name type="scientific">Secundilactobacillus kimchicus JCM 15530</name>
    <dbReference type="NCBI Taxonomy" id="1302272"/>
    <lineage>
        <taxon>Bacteria</taxon>
        <taxon>Bacillati</taxon>
        <taxon>Bacillota</taxon>
        <taxon>Bacilli</taxon>
        <taxon>Lactobacillales</taxon>
        <taxon>Lactobacillaceae</taxon>
        <taxon>Secundilactobacillus</taxon>
    </lineage>
</organism>
<keyword evidence="2 3" id="KW-1133">Transmembrane helix</keyword>
<dbReference type="PANTHER" id="PTHR37815:SF3">
    <property type="entry name" value="UPF0397 PROTEIN SPR0429"/>
    <property type="match status" value="1"/>
</dbReference>
<keyword evidence="3" id="KW-0472">Membrane</keyword>
<dbReference type="GO" id="GO:0016020">
    <property type="term" value="C:membrane"/>
    <property type="evidence" value="ECO:0007669"/>
    <property type="project" value="InterPro"/>
</dbReference>
<evidence type="ECO:0000256" key="1">
    <source>
        <dbReference type="ARBA" id="ARBA00022692"/>
    </source>
</evidence>
<evidence type="ECO:0000313" key="5">
    <source>
        <dbReference type="Proteomes" id="UP000050911"/>
    </source>
</evidence>
<evidence type="ECO:0000313" key="4">
    <source>
        <dbReference type="EMBL" id="KRK47947.1"/>
    </source>
</evidence>
<sequence length="153" mass="15973">MLIALTVAIARILIIPVSFTHGNINFCDTGIFIAALVLGRRQGLYVGALSGFLLDLISGYAQYMIFSLIVHGLEGYVAGWLGHDKGHAQKVVALVVAAVVMVVGYFVTDTLLYGAAAGIAGIATNAIQGAVTMIAAVVIALPLENRLPHVLGE</sequence>